<evidence type="ECO:0000256" key="2">
    <source>
        <dbReference type="ARBA" id="ARBA00022801"/>
    </source>
</evidence>
<gene>
    <name evidence="7" type="ORF">NA56DRAFT_689427</name>
</gene>
<dbReference type="Proteomes" id="UP000235672">
    <property type="component" value="Unassembled WGS sequence"/>
</dbReference>
<dbReference type="InterPro" id="IPR000073">
    <property type="entry name" value="AB_hydrolase_1"/>
</dbReference>
<evidence type="ECO:0000313" key="8">
    <source>
        <dbReference type="Proteomes" id="UP000235672"/>
    </source>
</evidence>
<dbReference type="EMBL" id="KZ613483">
    <property type="protein sequence ID" value="PMD20909.1"/>
    <property type="molecule type" value="Genomic_DNA"/>
</dbReference>
<evidence type="ECO:0008006" key="9">
    <source>
        <dbReference type="Google" id="ProtNLM"/>
    </source>
</evidence>
<keyword evidence="4" id="KW-0812">Transmembrane</keyword>
<dbReference type="PANTHER" id="PTHR43248:SF25">
    <property type="entry name" value="AB HYDROLASE-1 DOMAIN-CONTAINING PROTEIN-RELATED"/>
    <property type="match status" value="1"/>
</dbReference>
<evidence type="ECO:0000259" key="5">
    <source>
        <dbReference type="Pfam" id="PF00561"/>
    </source>
</evidence>
<dbReference type="AlphaFoldDB" id="A0A2J6Q3R1"/>
<feature type="domain" description="Peptidase S33 tripeptidyl aminopeptidase-like C-terminal" evidence="6">
    <location>
        <begin position="482"/>
        <end position="583"/>
    </location>
</feature>
<dbReference type="InterPro" id="IPR029058">
    <property type="entry name" value="AB_hydrolase_fold"/>
</dbReference>
<evidence type="ECO:0000256" key="1">
    <source>
        <dbReference type="ARBA" id="ARBA00010088"/>
    </source>
</evidence>
<sequence length="617" mass="68603">MFNLEGFSPICPQLRRTTKLAKWAFIFTLTSTALLWYMGRGQKDKYSPLGCSSLKSEKFNWGQINPSDQLVYTTCFGVWQFARLKVPMDWNSTSPVGSQVTIAIIKIPVPVSVTDHRYGGAVLLNPGGPGGSGVDLIFSEGANLTKIINPLSSPEMLSSGKYFGLISFDPRGVNNTTPHLPCFSDPFSYDVWGYQEEADGIDHISDISLSLAWARAKALMETCAQDNDISKHMNTVPVVRDMVEIIERHGEWRAVTERTKWGKEDEKLLYWGFSYGTILGQTFGAMYPNRIGRMVLDGVGDLGDYYNTVWMRGLNDTDKIMSKFFDYCIVAGKDKCALNIDNSTSSELRGSVESLISSLHQDPIAVAGNRTRGPEIITYSDVMMMIRKLIYRPLDYFPEMADLLADIVHGNGSAFAAYKQRAHKPTCPFSKSNSDHDSCQTYSGGWEVTKAILCSDGRDITNTTKEDFRGIRKALYQQSRWMGEFWSTVTLPCVHWRVRPKWGITADEIKGETSHPILWIGNTLDPVTPLANAHAMSKRFPGSVVLQQNSEGHVCISSPSVCTYGHVRNYFQTGDLPAAGTVCQPDQLPFGHMTASGDDLSGEDEISSLELRNEKGL</sequence>
<dbReference type="GO" id="GO:0016787">
    <property type="term" value="F:hydrolase activity"/>
    <property type="evidence" value="ECO:0007669"/>
    <property type="project" value="UniProtKB-KW"/>
</dbReference>
<keyword evidence="4" id="KW-0472">Membrane</keyword>
<dbReference type="PANTHER" id="PTHR43248">
    <property type="entry name" value="2-SUCCINYL-6-HYDROXY-2,4-CYCLOHEXADIENE-1-CARBOXYLATE SYNTHASE"/>
    <property type="match status" value="1"/>
</dbReference>
<comment type="similarity">
    <text evidence="1">Belongs to the peptidase S33 family.</text>
</comment>
<keyword evidence="8" id="KW-1185">Reference proteome</keyword>
<accession>A0A2J6Q3R1</accession>
<evidence type="ECO:0000259" key="6">
    <source>
        <dbReference type="Pfam" id="PF08386"/>
    </source>
</evidence>
<feature type="transmembrane region" description="Helical" evidence="4">
    <location>
        <begin position="20"/>
        <end position="38"/>
    </location>
</feature>
<dbReference type="Pfam" id="PF08386">
    <property type="entry name" value="Abhydrolase_4"/>
    <property type="match status" value="1"/>
</dbReference>
<keyword evidence="4" id="KW-1133">Transmembrane helix</keyword>
<dbReference type="InterPro" id="IPR013595">
    <property type="entry name" value="Pept_S33_TAP-like_C"/>
</dbReference>
<proteinExistence type="inferred from homology"/>
<organism evidence="7 8">
    <name type="scientific">Hyaloscypha hepaticicola</name>
    <dbReference type="NCBI Taxonomy" id="2082293"/>
    <lineage>
        <taxon>Eukaryota</taxon>
        <taxon>Fungi</taxon>
        <taxon>Dikarya</taxon>
        <taxon>Ascomycota</taxon>
        <taxon>Pezizomycotina</taxon>
        <taxon>Leotiomycetes</taxon>
        <taxon>Helotiales</taxon>
        <taxon>Hyaloscyphaceae</taxon>
        <taxon>Hyaloscypha</taxon>
    </lineage>
</organism>
<name>A0A2J6Q3R1_9HELO</name>
<evidence type="ECO:0000256" key="4">
    <source>
        <dbReference type="SAM" id="Phobius"/>
    </source>
</evidence>
<feature type="region of interest" description="Disordered" evidence="3">
    <location>
        <begin position="593"/>
        <end position="617"/>
    </location>
</feature>
<dbReference type="STRING" id="1745343.A0A2J6Q3R1"/>
<dbReference type="Pfam" id="PF00561">
    <property type="entry name" value="Abhydrolase_1"/>
    <property type="match status" value="1"/>
</dbReference>
<dbReference type="SUPFAM" id="SSF53474">
    <property type="entry name" value="alpha/beta-Hydrolases"/>
    <property type="match status" value="1"/>
</dbReference>
<dbReference type="OrthoDB" id="425534at2759"/>
<feature type="domain" description="AB hydrolase-1" evidence="5">
    <location>
        <begin position="121"/>
        <end position="304"/>
    </location>
</feature>
<reference evidence="7 8" key="1">
    <citation type="submission" date="2016-05" db="EMBL/GenBank/DDBJ databases">
        <title>A degradative enzymes factory behind the ericoid mycorrhizal symbiosis.</title>
        <authorList>
            <consortium name="DOE Joint Genome Institute"/>
            <person name="Martino E."/>
            <person name="Morin E."/>
            <person name="Grelet G."/>
            <person name="Kuo A."/>
            <person name="Kohler A."/>
            <person name="Daghino S."/>
            <person name="Barry K."/>
            <person name="Choi C."/>
            <person name="Cichocki N."/>
            <person name="Clum A."/>
            <person name="Copeland A."/>
            <person name="Hainaut M."/>
            <person name="Haridas S."/>
            <person name="Labutti K."/>
            <person name="Lindquist E."/>
            <person name="Lipzen A."/>
            <person name="Khouja H.-R."/>
            <person name="Murat C."/>
            <person name="Ohm R."/>
            <person name="Olson A."/>
            <person name="Spatafora J."/>
            <person name="Veneault-Fourrey C."/>
            <person name="Henrissat B."/>
            <person name="Grigoriev I."/>
            <person name="Martin F."/>
            <person name="Perotto S."/>
        </authorList>
    </citation>
    <scope>NUCLEOTIDE SEQUENCE [LARGE SCALE GENOMIC DNA]</scope>
    <source>
        <strain evidence="7 8">UAMH 7357</strain>
    </source>
</reference>
<evidence type="ECO:0000313" key="7">
    <source>
        <dbReference type="EMBL" id="PMD20909.1"/>
    </source>
</evidence>
<evidence type="ECO:0000256" key="3">
    <source>
        <dbReference type="SAM" id="MobiDB-lite"/>
    </source>
</evidence>
<dbReference type="InterPro" id="IPR051601">
    <property type="entry name" value="Serine_prot/Carboxylest_S33"/>
</dbReference>
<dbReference type="Gene3D" id="3.40.50.1820">
    <property type="entry name" value="alpha/beta hydrolase"/>
    <property type="match status" value="1"/>
</dbReference>
<keyword evidence="2" id="KW-0378">Hydrolase</keyword>
<protein>
    <recommendedName>
        <fullName evidence="9">Peptidase S33 tripeptidyl aminopeptidase-like C-terminal domain-containing protein</fullName>
    </recommendedName>
</protein>